<dbReference type="PANTHER" id="PTHR37422:SF13">
    <property type="entry name" value="LIPOPOLYSACCHARIDE BIOSYNTHESIS PROTEIN PA4999-RELATED"/>
    <property type="match status" value="1"/>
</dbReference>
<comment type="subcellular location">
    <subcellularLocation>
        <location evidence="1">Membrane</location>
        <topology evidence="1">Multi-pass membrane protein</topology>
    </subcellularLocation>
</comment>
<dbReference type="STRING" id="1384049.CD29_17085"/>
<evidence type="ECO:0000256" key="2">
    <source>
        <dbReference type="ARBA" id="ARBA00022692"/>
    </source>
</evidence>
<feature type="domain" description="O-antigen ligase-related" evidence="6">
    <location>
        <begin position="170"/>
        <end position="314"/>
    </location>
</feature>
<evidence type="ECO:0000313" key="7">
    <source>
        <dbReference type="EMBL" id="KGR76201.1"/>
    </source>
</evidence>
<name>A0A0A3HUC9_9BACL</name>
<sequence length="390" mass="44985">MLTINRKEFASLLIAFSFFQFGILQPIAVMFHSQNVIAVSTIITVLLLLVATKFSIRKYVYLTFASISVVFFFSYLFFDARDMSLLIFGEFLLKSFSLFLIGSFPFSTDSLKKYFYLFSLVNFVALSFILVSGQIEEIEYMRFGYALLPTLLVVLYLFKEGNKVLNGSIIISSFLMIFIFGSRGPLVGLVIFILILLFINKSMKFHTKVFAFIGLSFSFVYLFFMNGLIQLLNYLYFDLGFDTYSIAKLRMMVIDGLAESSSGRDYLYQSFMHLISENPVFGNGIGITNKLWDVTPHNIFLQILLEFGIVGMFVCVICGIPFLYFLLKIQSTDNELFILFSIIFSVSFGRLLVSSDLWLRPEFWMFLSMTINSFLIIYNRTKKFKELKLK</sequence>
<dbReference type="InterPro" id="IPR007016">
    <property type="entry name" value="O-antigen_ligase-rel_domated"/>
</dbReference>
<organism evidence="7 8">
    <name type="scientific">Ureibacillus manganicus DSM 26584</name>
    <dbReference type="NCBI Taxonomy" id="1384049"/>
    <lineage>
        <taxon>Bacteria</taxon>
        <taxon>Bacillati</taxon>
        <taxon>Bacillota</taxon>
        <taxon>Bacilli</taxon>
        <taxon>Bacillales</taxon>
        <taxon>Caryophanaceae</taxon>
        <taxon>Ureibacillus</taxon>
    </lineage>
</organism>
<reference evidence="7 8" key="1">
    <citation type="submission" date="2014-02" db="EMBL/GenBank/DDBJ databases">
        <title>Draft genome sequence of Lysinibacillus manganicus DSM 26584T.</title>
        <authorList>
            <person name="Zhang F."/>
            <person name="Wang G."/>
            <person name="Zhang L."/>
        </authorList>
    </citation>
    <scope>NUCLEOTIDE SEQUENCE [LARGE SCALE GENOMIC DNA]</scope>
    <source>
        <strain evidence="7 8">DSM 26584</strain>
    </source>
</reference>
<feature type="transmembrane region" description="Helical" evidence="5">
    <location>
        <begin position="336"/>
        <end position="357"/>
    </location>
</feature>
<feature type="transmembrane region" description="Helical" evidence="5">
    <location>
        <begin position="140"/>
        <end position="157"/>
    </location>
</feature>
<dbReference type="eggNOG" id="COG3307">
    <property type="taxonomic scope" value="Bacteria"/>
</dbReference>
<evidence type="ECO:0000259" key="6">
    <source>
        <dbReference type="Pfam" id="PF04932"/>
    </source>
</evidence>
<dbReference type="EMBL" id="JPVN01000027">
    <property type="protein sequence ID" value="KGR76201.1"/>
    <property type="molecule type" value="Genomic_DNA"/>
</dbReference>
<dbReference type="RefSeq" id="WP_036189308.1">
    <property type="nucleotide sequence ID" value="NZ_AVDA01000027.1"/>
</dbReference>
<feature type="transmembrane region" description="Helical" evidence="5">
    <location>
        <begin position="299"/>
        <end position="324"/>
    </location>
</feature>
<dbReference type="PANTHER" id="PTHR37422">
    <property type="entry name" value="TEICHURONIC ACID BIOSYNTHESIS PROTEIN TUAE"/>
    <property type="match status" value="1"/>
</dbReference>
<dbReference type="OrthoDB" id="2809944at2"/>
<protein>
    <recommendedName>
        <fullName evidence="6">O-antigen ligase-related domain-containing protein</fullName>
    </recommendedName>
</protein>
<comment type="caution">
    <text evidence="7">The sequence shown here is derived from an EMBL/GenBank/DDBJ whole genome shotgun (WGS) entry which is preliminary data.</text>
</comment>
<dbReference type="GO" id="GO:0016020">
    <property type="term" value="C:membrane"/>
    <property type="evidence" value="ECO:0007669"/>
    <property type="project" value="UniProtKB-SubCell"/>
</dbReference>
<feature type="transmembrane region" description="Helical" evidence="5">
    <location>
        <begin position="36"/>
        <end position="52"/>
    </location>
</feature>
<dbReference type="Proteomes" id="UP000030416">
    <property type="component" value="Unassembled WGS sequence"/>
</dbReference>
<evidence type="ECO:0000256" key="5">
    <source>
        <dbReference type="SAM" id="Phobius"/>
    </source>
</evidence>
<evidence type="ECO:0000313" key="8">
    <source>
        <dbReference type="Proteomes" id="UP000030416"/>
    </source>
</evidence>
<evidence type="ECO:0000256" key="4">
    <source>
        <dbReference type="ARBA" id="ARBA00023136"/>
    </source>
</evidence>
<gene>
    <name evidence="7" type="ORF">CD29_17085</name>
</gene>
<feature type="transmembrane region" description="Helical" evidence="5">
    <location>
        <begin position="363"/>
        <end position="381"/>
    </location>
</feature>
<proteinExistence type="predicted"/>
<dbReference type="AlphaFoldDB" id="A0A0A3HUC9"/>
<feature type="transmembrane region" description="Helical" evidence="5">
    <location>
        <begin position="210"/>
        <end position="232"/>
    </location>
</feature>
<evidence type="ECO:0000256" key="1">
    <source>
        <dbReference type="ARBA" id="ARBA00004141"/>
    </source>
</evidence>
<evidence type="ECO:0000256" key="3">
    <source>
        <dbReference type="ARBA" id="ARBA00022989"/>
    </source>
</evidence>
<feature type="transmembrane region" description="Helical" evidence="5">
    <location>
        <begin position="114"/>
        <end position="134"/>
    </location>
</feature>
<keyword evidence="4 5" id="KW-0472">Membrane</keyword>
<feature type="transmembrane region" description="Helical" evidence="5">
    <location>
        <begin position="12"/>
        <end position="30"/>
    </location>
</feature>
<keyword evidence="8" id="KW-1185">Reference proteome</keyword>
<accession>A0A0A3HUC9</accession>
<dbReference type="InterPro" id="IPR051533">
    <property type="entry name" value="WaaL-like"/>
</dbReference>
<keyword evidence="2 5" id="KW-0812">Transmembrane</keyword>
<keyword evidence="3 5" id="KW-1133">Transmembrane helix</keyword>
<dbReference type="Pfam" id="PF04932">
    <property type="entry name" value="Wzy_C"/>
    <property type="match status" value="1"/>
</dbReference>
<feature type="transmembrane region" description="Helical" evidence="5">
    <location>
        <begin position="59"/>
        <end position="78"/>
    </location>
</feature>